<organism evidence="3 4">
    <name type="scientific">Naasia aerilata</name>
    <dbReference type="NCBI Taxonomy" id="1162966"/>
    <lineage>
        <taxon>Bacteria</taxon>
        <taxon>Bacillati</taxon>
        <taxon>Actinomycetota</taxon>
        <taxon>Actinomycetes</taxon>
        <taxon>Micrococcales</taxon>
        <taxon>Microbacteriaceae</taxon>
        <taxon>Naasia</taxon>
    </lineage>
</organism>
<dbReference type="Gene3D" id="3.20.20.140">
    <property type="entry name" value="Metal-dependent hydrolases"/>
    <property type="match status" value="1"/>
</dbReference>
<reference evidence="4" key="1">
    <citation type="journal article" date="2019" name="Int. J. Syst. Evol. Microbiol.">
        <title>The Global Catalogue of Microorganisms (GCM) 10K type strain sequencing project: providing services to taxonomists for standard genome sequencing and annotation.</title>
        <authorList>
            <consortium name="The Broad Institute Genomics Platform"/>
            <consortium name="The Broad Institute Genome Sequencing Center for Infectious Disease"/>
            <person name="Wu L."/>
            <person name="Ma J."/>
        </authorList>
    </citation>
    <scope>NUCLEOTIDE SEQUENCE [LARGE SCALE GENOMIC DNA]</scope>
    <source>
        <strain evidence="4">NBRC 108725</strain>
    </source>
</reference>
<protein>
    <recommendedName>
        <fullName evidence="2">Amidohydrolase-related domain-containing protein</fullName>
    </recommendedName>
</protein>
<evidence type="ECO:0000256" key="1">
    <source>
        <dbReference type="ARBA" id="ARBA00022801"/>
    </source>
</evidence>
<dbReference type="Proteomes" id="UP001321498">
    <property type="component" value="Chromosome"/>
</dbReference>
<dbReference type="PANTHER" id="PTHR43794">
    <property type="entry name" value="AMINOHYDROLASE SSNA-RELATED"/>
    <property type="match status" value="1"/>
</dbReference>
<dbReference type="InterPro" id="IPR006680">
    <property type="entry name" value="Amidohydro-rel"/>
</dbReference>
<keyword evidence="1" id="KW-0378">Hydrolase</keyword>
<keyword evidence="4" id="KW-1185">Reference proteome</keyword>
<evidence type="ECO:0000313" key="3">
    <source>
        <dbReference type="EMBL" id="BDZ44188.1"/>
    </source>
</evidence>
<accession>A0ABN6XH13</accession>
<evidence type="ECO:0000313" key="4">
    <source>
        <dbReference type="Proteomes" id="UP001321498"/>
    </source>
</evidence>
<dbReference type="InterPro" id="IPR050287">
    <property type="entry name" value="MTA/SAH_deaminase"/>
</dbReference>
<dbReference type="InterPro" id="IPR011059">
    <property type="entry name" value="Metal-dep_hydrolase_composite"/>
</dbReference>
<dbReference type="Gene3D" id="2.30.40.10">
    <property type="entry name" value="Urease, subunit C, domain 1"/>
    <property type="match status" value="1"/>
</dbReference>
<evidence type="ECO:0000259" key="2">
    <source>
        <dbReference type="Pfam" id="PF01979"/>
    </source>
</evidence>
<sequence>MDLLDRTGLLSARLSTAHNVWLEDADMRLLAERGVTAVHDPHSNLQVGSGIADLGAWRSHGMRAALGTDSVNCGGSMDMVDAMRLAVLLHRSGEPDPQHWETPGSALGLATAGASALRIGAGTLDPGQPADLAIFDLAGAPYASREDPLSTLVLGSWDHSARTVVVGGRVVLRDHRVLTIDEDAVIAEAEARRRSLMERNSTLRELADSQRGVLTRLSSRSRYPRPVVRVRERP</sequence>
<dbReference type="SUPFAM" id="SSF51556">
    <property type="entry name" value="Metallo-dependent hydrolases"/>
    <property type="match status" value="1"/>
</dbReference>
<name>A0ABN6XH13_9MICO</name>
<dbReference type="RefSeq" id="WP_286277669.1">
    <property type="nucleotide sequence ID" value="NZ_AP027731.1"/>
</dbReference>
<dbReference type="Pfam" id="PF01979">
    <property type="entry name" value="Amidohydro_1"/>
    <property type="match status" value="1"/>
</dbReference>
<proteinExistence type="predicted"/>
<dbReference type="EMBL" id="AP027731">
    <property type="protein sequence ID" value="BDZ44188.1"/>
    <property type="molecule type" value="Genomic_DNA"/>
</dbReference>
<dbReference type="PANTHER" id="PTHR43794:SF11">
    <property type="entry name" value="AMIDOHYDROLASE-RELATED DOMAIN-CONTAINING PROTEIN"/>
    <property type="match status" value="1"/>
</dbReference>
<dbReference type="InterPro" id="IPR032466">
    <property type="entry name" value="Metal_Hydrolase"/>
</dbReference>
<feature type="domain" description="Amidohydrolase-related" evidence="2">
    <location>
        <begin position="7"/>
        <end position="171"/>
    </location>
</feature>
<dbReference type="SUPFAM" id="SSF51338">
    <property type="entry name" value="Composite domain of metallo-dependent hydrolases"/>
    <property type="match status" value="1"/>
</dbReference>
<gene>
    <name evidence="3" type="ORF">GCM10025866_00970</name>
</gene>